<evidence type="ECO:0000256" key="1">
    <source>
        <dbReference type="SAM" id="Phobius"/>
    </source>
</evidence>
<reference evidence="3 4" key="1">
    <citation type="submission" date="2019-03" db="EMBL/GenBank/DDBJ databases">
        <title>Sequencing the genomes of 1000 actinobacteria strains.</title>
        <authorList>
            <person name="Klenk H.-P."/>
        </authorList>
    </citation>
    <scope>NUCLEOTIDE SEQUENCE [LARGE SCALE GENOMIC DNA]</scope>
    <source>
        <strain evidence="3 4">DSM 44969</strain>
    </source>
</reference>
<dbReference type="GO" id="GO:0009231">
    <property type="term" value="P:riboflavin biosynthetic process"/>
    <property type="evidence" value="ECO:0007669"/>
    <property type="project" value="InterPro"/>
</dbReference>
<keyword evidence="1" id="KW-0472">Membrane</keyword>
<comment type="caution">
    <text evidence="3">The sequence shown here is derived from an EMBL/GenBank/DDBJ whole genome shotgun (WGS) entry which is preliminary data.</text>
</comment>
<feature type="domain" description="Bacterial bifunctional deaminase-reductase C-terminal" evidence="2">
    <location>
        <begin position="5"/>
        <end position="178"/>
    </location>
</feature>
<dbReference type="Pfam" id="PF01872">
    <property type="entry name" value="RibD_C"/>
    <property type="match status" value="1"/>
</dbReference>
<dbReference type="OrthoDB" id="7949219at2"/>
<dbReference type="Gene3D" id="3.40.430.10">
    <property type="entry name" value="Dihydrofolate Reductase, subunit A"/>
    <property type="match status" value="1"/>
</dbReference>
<evidence type="ECO:0000313" key="4">
    <source>
        <dbReference type="Proteomes" id="UP000295560"/>
    </source>
</evidence>
<dbReference type="InterPro" id="IPR050765">
    <property type="entry name" value="Riboflavin_Biosynth_HTPR"/>
</dbReference>
<sequence length="189" mass="20611">MGQLIYVTPTSLDGFIGDGDYSWAEPDPEFLAAVTATVAQAGTYLYGRRTYETMMVWETIPELAEQSDGDATFAATWQAADKIVFSSTMAQADVPTQRTRVEPHLDVGAVRELKAASRTDLTIGGPALAAEAMRLDLVDVVQLFWFPVLFGGGGIPVLSAGVRRQLRLRDERRFASGVVQATYDVLFQS</sequence>
<feature type="transmembrane region" description="Helical" evidence="1">
    <location>
        <begin position="143"/>
        <end position="162"/>
    </location>
</feature>
<gene>
    <name evidence="3" type="ORF">EV378_4107</name>
</gene>
<dbReference type="PANTHER" id="PTHR38011:SF11">
    <property type="entry name" value="2,5-DIAMINO-6-RIBOSYLAMINO-4(3H)-PYRIMIDINONE 5'-PHOSPHATE REDUCTASE"/>
    <property type="match status" value="1"/>
</dbReference>
<dbReference type="GO" id="GO:0008703">
    <property type="term" value="F:5-amino-6-(5-phosphoribosylamino)uracil reductase activity"/>
    <property type="evidence" value="ECO:0007669"/>
    <property type="project" value="InterPro"/>
</dbReference>
<keyword evidence="1" id="KW-0812">Transmembrane</keyword>
<proteinExistence type="predicted"/>
<protein>
    <submittedName>
        <fullName evidence="3">Dihydrofolate reductase</fullName>
    </submittedName>
</protein>
<dbReference type="InterPro" id="IPR002734">
    <property type="entry name" value="RibDG_C"/>
</dbReference>
<dbReference type="AlphaFoldDB" id="A0A4R1HDM5"/>
<dbReference type="PANTHER" id="PTHR38011">
    <property type="entry name" value="DIHYDROFOLATE REDUCTASE FAMILY PROTEIN (AFU_ORTHOLOGUE AFUA_8G06820)"/>
    <property type="match status" value="1"/>
</dbReference>
<keyword evidence="4" id="KW-1185">Reference proteome</keyword>
<evidence type="ECO:0000313" key="3">
    <source>
        <dbReference type="EMBL" id="TCK20157.1"/>
    </source>
</evidence>
<dbReference type="EMBL" id="SMFZ01000002">
    <property type="protein sequence ID" value="TCK20157.1"/>
    <property type="molecule type" value="Genomic_DNA"/>
</dbReference>
<dbReference type="InterPro" id="IPR024072">
    <property type="entry name" value="DHFR-like_dom_sf"/>
</dbReference>
<accession>A0A4R1HDM5</accession>
<keyword evidence="1" id="KW-1133">Transmembrane helix</keyword>
<organism evidence="3 4">
    <name type="scientific">Pseudonocardia endophytica</name>
    <dbReference type="NCBI Taxonomy" id="401976"/>
    <lineage>
        <taxon>Bacteria</taxon>
        <taxon>Bacillati</taxon>
        <taxon>Actinomycetota</taxon>
        <taxon>Actinomycetes</taxon>
        <taxon>Pseudonocardiales</taxon>
        <taxon>Pseudonocardiaceae</taxon>
        <taxon>Pseudonocardia</taxon>
    </lineage>
</organism>
<evidence type="ECO:0000259" key="2">
    <source>
        <dbReference type="Pfam" id="PF01872"/>
    </source>
</evidence>
<dbReference type="SUPFAM" id="SSF53597">
    <property type="entry name" value="Dihydrofolate reductase-like"/>
    <property type="match status" value="1"/>
</dbReference>
<dbReference type="Proteomes" id="UP000295560">
    <property type="component" value="Unassembled WGS sequence"/>
</dbReference>
<name>A0A4R1HDM5_PSEEN</name>
<dbReference type="RefSeq" id="WP_132428708.1">
    <property type="nucleotide sequence ID" value="NZ_SMFZ01000002.1"/>
</dbReference>